<proteinExistence type="predicted"/>
<protein>
    <submittedName>
        <fullName evidence="1">Ketopantoate reductase</fullName>
    </submittedName>
</protein>
<gene>
    <name evidence="1" type="ORF">SAMN05660831_00950</name>
</gene>
<evidence type="ECO:0000313" key="1">
    <source>
        <dbReference type="EMBL" id="SFD16236.1"/>
    </source>
</evidence>
<dbReference type="OrthoDB" id="5793658at2"/>
<dbReference type="Proteomes" id="UP000198611">
    <property type="component" value="Unassembled WGS sequence"/>
</dbReference>
<dbReference type="AlphaFoldDB" id="A0A1I1Q276"/>
<organism evidence="1 2">
    <name type="scientific">Thiohalospira halophila DSM 15071</name>
    <dbReference type="NCBI Taxonomy" id="1123397"/>
    <lineage>
        <taxon>Bacteria</taxon>
        <taxon>Pseudomonadati</taxon>
        <taxon>Pseudomonadota</taxon>
        <taxon>Gammaproteobacteria</taxon>
        <taxon>Thiohalospirales</taxon>
        <taxon>Thiohalospiraceae</taxon>
        <taxon>Thiohalospira</taxon>
    </lineage>
</organism>
<accession>A0A1I1Q276</accession>
<reference evidence="1 2" key="1">
    <citation type="submission" date="2016-10" db="EMBL/GenBank/DDBJ databases">
        <authorList>
            <person name="de Groot N.N."/>
        </authorList>
    </citation>
    <scope>NUCLEOTIDE SEQUENCE [LARGE SCALE GENOMIC DNA]</scope>
    <source>
        <strain evidence="1 2">HL3</strain>
    </source>
</reference>
<sequence length="256" mass="27905">MKEPVILQGVGELGGVFARALLRAGHPVYPVTRDMDPRQVEAEYPEPALVMLTVGEADLHPALEAMPGAWRQRVGLLQNELLPRDWEAHGVDNPTVIAAWFEKKPGQDHKVVIPSPAHGPAAGMLVEALNGLGIPAREVTDAATMRFELVRKNVYILTTNIAGLECGGTVTDLWRDHQELARTVADEVMDIQAWLTGEELDREALINGMVEAFEGDPEHKNTGRSAPVRLARAIEHADAAGLAVPKLRELHARQTG</sequence>
<dbReference type="EMBL" id="FOMJ01000002">
    <property type="protein sequence ID" value="SFD16236.1"/>
    <property type="molecule type" value="Genomic_DNA"/>
</dbReference>
<evidence type="ECO:0000313" key="2">
    <source>
        <dbReference type="Proteomes" id="UP000198611"/>
    </source>
</evidence>
<dbReference type="RefSeq" id="WP_093427608.1">
    <property type="nucleotide sequence ID" value="NZ_FOMJ01000002.1"/>
</dbReference>
<dbReference type="STRING" id="1123397.SAMN05660831_00950"/>
<name>A0A1I1Q276_9GAMM</name>
<keyword evidence="2" id="KW-1185">Reference proteome</keyword>